<keyword evidence="1" id="KW-0812">Transmembrane</keyword>
<evidence type="ECO:0000313" key="2">
    <source>
        <dbReference type="EMBL" id="SMX41344.1"/>
    </source>
</evidence>
<dbReference type="RefSeq" id="WP_093963509.1">
    <property type="nucleotide sequence ID" value="NZ_FXYG01000002.1"/>
</dbReference>
<dbReference type="Proteomes" id="UP000202485">
    <property type="component" value="Unassembled WGS sequence"/>
</dbReference>
<dbReference type="AlphaFoldDB" id="A0A238KFQ0"/>
<reference evidence="3" key="1">
    <citation type="submission" date="2017-05" db="EMBL/GenBank/DDBJ databases">
        <authorList>
            <person name="Rodrigo-Torres L."/>
            <person name="Arahal R. D."/>
            <person name="Lucena T."/>
        </authorList>
    </citation>
    <scope>NUCLEOTIDE SEQUENCE [LARGE SCALE GENOMIC DNA]</scope>
    <source>
        <strain evidence="3">CECT 8715</strain>
    </source>
</reference>
<protein>
    <submittedName>
        <fullName evidence="2">Uncharacterized protein</fullName>
    </submittedName>
</protein>
<keyword evidence="3" id="KW-1185">Reference proteome</keyword>
<sequence>MSRVTAIFTATGLLGLVIAMLSALGQQPAPAVMMLGVAMVGTGFLGAVIGAVVELRHAAQTTR</sequence>
<dbReference type="OrthoDB" id="7709590at2"/>
<feature type="transmembrane region" description="Helical" evidence="1">
    <location>
        <begin position="29"/>
        <end position="53"/>
    </location>
</feature>
<evidence type="ECO:0000313" key="3">
    <source>
        <dbReference type="Proteomes" id="UP000202485"/>
    </source>
</evidence>
<dbReference type="GeneID" id="57468245"/>
<name>A0A238KFQ0_9RHOB</name>
<evidence type="ECO:0000256" key="1">
    <source>
        <dbReference type="SAM" id="Phobius"/>
    </source>
</evidence>
<organism evidence="2 3">
    <name type="scientific">Ruegeria arenilitoris</name>
    <dbReference type="NCBI Taxonomy" id="1173585"/>
    <lineage>
        <taxon>Bacteria</taxon>
        <taxon>Pseudomonadati</taxon>
        <taxon>Pseudomonadota</taxon>
        <taxon>Alphaproteobacteria</taxon>
        <taxon>Rhodobacterales</taxon>
        <taxon>Roseobacteraceae</taxon>
        <taxon>Ruegeria</taxon>
    </lineage>
</organism>
<keyword evidence="1" id="KW-1133">Transmembrane helix</keyword>
<keyword evidence="1" id="KW-0472">Membrane</keyword>
<accession>A0A238KFQ0</accession>
<dbReference type="EMBL" id="FXYG01000002">
    <property type="protein sequence ID" value="SMX41344.1"/>
    <property type="molecule type" value="Genomic_DNA"/>
</dbReference>
<gene>
    <name evidence="2" type="ORF">RUA8715_01999</name>
</gene>
<proteinExistence type="predicted"/>